<dbReference type="InterPro" id="IPR055446">
    <property type="entry name" value="RecD2_N_OB"/>
</dbReference>
<dbReference type="GO" id="GO:0043139">
    <property type="term" value="F:5'-3' DNA helicase activity"/>
    <property type="evidence" value="ECO:0007669"/>
    <property type="project" value="UniProtKB-UniRule"/>
</dbReference>
<organism evidence="5 6">
    <name type="scientific">Subdoligranulum variabile</name>
    <dbReference type="NCBI Taxonomy" id="214851"/>
    <lineage>
        <taxon>Bacteria</taxon>
        <taxon>Bacillati</taxon>
        <taxon>Bacillota</taxon>
        <taxon>Clostridia</taxon>
        <taxon>Eubacteriales</taxon>
        <taxon>Oscillospiraceae</taxon>
        <taxon>Subdoligranulum</taxon>
    </lineage>
</organism>
<keyword evidence="3 5" id="KW-0347">Helicase</keyword>
<dbReference type="PANTHER" id="PTHR43788:SF6">
    <property type="entry name" value="DNA HELICASE B"/>
    <property type="match status" value="1"/>
</dbReference>
<accession>A0A943HHQ0</accession>
<dbReference type="InterPro" id="IPR003593">
    <property type="entry name" value="AAA+_ATPase"/>
</dbReference>
<keyword evidence="3" id="KW-0238">DNA-binding</keyword>
<comment type="function">
    <text evidence="3">DNA-dependent ATPase and ATP-dependent 5'-3' DNA helicase. Has no activity on blunt DNA or DNA with 3'-overhangs, requires at least 10 bases of 5'-ssDNA for helicase activity.</text>
</comment>
<dbReference type="GO" id="GO:0017116">
    <property type="term" value="F:single-stranded DNA helicase activity"/>
    <property type="evidence" value="ECO:0007669"/>
    <property type="project" value="TreeGrafter"/>
</dbReference>
<keyword evidence="2 3" id="KW-0067">ATP-binding</keyword>
<dbReference type="GO" id="GO:0009338">
    <property type="term" value="C:exodeoxyribonuclease V complex"/>
    <property type="evidence" value="ECO:0007669"/>
    <property type="project" value="TreeGrafter"/>
</dbReference>
<comment type="similarity">
    <text evidence="3">Belongs to the RecD family. RecD2 subfamily.</text>
</comment>
<dbReference type="InterPro" id="IPR010994">
    <property type="entry name" value="RuvA_2-like"/>
</dbReference>
<sequence length="748" mass="81678">MAEKQDQQLMKLEGVVEHVIYENAESGYAVFEVDAGGTDVVVAGNVGGVDNGMSVTVYGHMVNHPSYGEQFKAETIEASLPEDTSAILSYLSSGVLPYIGPSTAKKLVAKFGEDTLNVIAQTPQKLCELKGINEQKAAIISNEFRRMYGVREVVAWFARYGLTAQQAVTAYRAFGPHTVEALTQNPYLLCGEPLQLKFGQVDGIAAALQFETGCRLRVAAGLLYALRHNAGNGHTCLPRDKLLDSTSKFLRVPPDEIEAGLDELLSAEELRTRTFDGLEYIYLPDLLSAEEDIAARLGQLSTFPTEVPKTLDADIRVLEMAQGFEYAPLQKQAIKLALSSRVMVLTGGPGTGKTTTVNAILSLYEALYDRVALCAPTGRAAKRLSELTGHAASTIHRLLEVDYSSGNVRFIHNEKKLLKYDVIILDEMSMVDVKLFQALLAAARYHCRIIMVGDADQLPSVGPGNILGEILRAGVVPTVRLTDIFRQAQQSLIVQNAHRIVEGRMPQKGGAKDDFFLIESTGLACQKLVCDLVSKRLPKAYGFDPVKDIQVLCPTKVGPTGSVELNKKLQEILNPPAKGRAQIGTAKSAKILRLGDKVMQVKNDYDITFERDGAEAGVGAYNGDLGIITAVDVDARAVTVMMDDRKYTYTADQLNELEPAYAVTVHKSQGSEFPAVVLPVADVPARLCYRNLLYTGVTRARKLCVLTGTARTEQAMVENVRQNMRYSGLRYLLKDAATPTEEKAHETI</sequence>
<comment type="catalytic activity">
    <reaction evidence="3">
        <text>ATP + H2O = ADP + phosphate + H(+)</text>
        <dbReference type="Rhea" id="RHEA:13065"/>
        <dbReference type="ChEBI" id="CHEBI:15377"/>
        <dbReference type="ChEBI" id="CHEBI:15378"/>
        <dbReference type="ChEBI" id="CHEBI:30616"/>
        <dbReference type="ChEBI" id="CHEBI:43474"/>
        <dbReference type="ChEBI" id="CHEBI:456216"/>
        <dbReference type="EC" id="5.6.2.3"/>
    </reaction>
</comment>
<dbReference type="Pfam" id="PF18335">
    <property type="entry name" value="SH3_13"/>
    <property type="match status" value="1"/>
</dbReference>
<evidence type="ECO:0000313" key="5">
    <source>
        <dbReference type="EMBL" id="MBS5332209.1"/>
    </source>
</evidence>
<dbReference type="HAMAP" id="MF_01488">
    <property type="entry name" value="RecD2"/>
    <property type="match status" value="1"/>
</dbReference>
<dbReference type="InterPro" id="IPR029493">
    <property type="entry name" value="RecD2-like_HHH"/>
</dbReference>
<evidence type="ECO:0000259" key="4">
    <source>
        <dbReference type="SMART" id="SM00382"/>
    </source>
</evidence>
<name>A0A943HHQ0_9FIRM</name>
<keyword evidence="1 3" id="KW-0547">Nucleotide-binding</keyword>
<dbReference type="Gene3D" id="1.10.10.2220">
    <property type="match status" value="1"/>
</dbReference>
<dbReference type="AlphaFoldDB" id="A0A943HHQ0"/>
<dbReference type="GO" id="GO:0005524">
    <property type="term" value="F:ATP binding"/>
    <property type="evidence" value="ECO:0007669"/>
    <property type="project" value="UniProtKB-UniRule"/>
</dbReference>
<dbReference type="EMBL" id="JAGZGG010000012">
    <property type="protein sequence ID" value="MBS5332209.1"/>
    <property type="molecule type" value="Genomic_DNA"/>
</dbReference>
<dbReference type="EC" id="5.6.2.3" evidence="3"/>
<dbReference type="PANTHER" id="PTHR43788">
    <property type="entry name" value="DNA2/NAM7 HELICASE FAMILY MEMBER"/>
    <property type="match status" value="1"/>
</dbReference>
<reference evidence="5" key="1">
    <citation type="submission" date="2021-02" db="EMBL/GenBank/DDBJ databases">
        <title>Infant gut strain persistence is associated with maternal origin, phylogeny, and functional potential including surface adhesion and iron acquisition.</title>
        <authorList>
            <person name="Lou Y.C."/>
        </authorList>
    </citation>
    <scope>NUCLEOTIDE SEQUENCE</scope>
    <source>
        <strain evidence="5">L3_101_000M1_dasL3_101_000M1_concoct_87</strain>
    </source>
</reference>
<dbReference type="InterPro" id="IPR006345">
    <property type="entry name" value="RecD2"/>
</dbReference>
<dbReference type="GO" id="GO:0006310">
    <property type="term" value="P:DNA recombination"/>
    <property type="evidence" value="ECO:0007669"/>
    <property type="project" value="InterPro"/>
</dbReference>
<feature type="binding site" evidence="3">
    <location>
        <begin position="350"/>
        <end position="354"/>
    </location>
    <ligand>
        <name>ATP</name>
        <dbReference type="ChEBI" id="CHEBI:30616"/>
    </ligand>
</feature>
<dbReference type="Pfam" id="PF13538">
    <property type="entry name" value="UvrD_C_2"/>
    <property type="match status" value="1"/>
</dbReference>
<dbReference type="Proteomes" id="UP000759273">
    <property type="component" value="Unassembled WGS sequence"/>
</dbReference>
<dbReference type="GO" id="GO:0003677">
    <property type="term" value="F:DNA binding"/>
    <property type="evidence" value="ECO:0007669"/>
    <property type="project" value="UniProtKB-UniRule"/>
</dbReference>
<dbReference type="InterPro" id="IPR050534">
    <property type="entry name" value="Coronavir_polyprotein_1ab"/>
</dbReference>
<dbReference type="SUPFAM" id="SSF52540">
    <property type="entry name" value="P-loop containing nucleoside triphosphate hydrolases"/>
    <property type="match status" value="1"/>
</dbReference>
<gene>
    <name evidence="3" type="primary">recD2</name>
    <name evidence="5" type="ORF">KHY36_06750</name>
</gene>
<dbReference type="CDD" id="cd17933">
    <property type="entry name" value="DEXSc_RecD-like"/>
    <property type="match status" value="1"/>
</dbReference>
<dbReference type="SUPFAM" id="SSF47781">
    <property type="entry name" value="RuvA domain 2-like"/>
    <property type="match status" value="1"/>
</dbReference>
<dbReference type="Gene3D" id="2.30.30.940">
    <property type="match status" value="1"/>
</dbReference>
<dbReference type="Pfam" id="PF23139">
    <property type="entry name" value="OB_YrrC"/>
    <property type="match status" value="1"/>
</dbReference>
<proteinExistence type="inferred from homology"/>
<evidence type="ECO:0000256" key="1">
    <source>
        <dbReference type="ARBA" id="ARBA00022741"/>
    </source>
</evidence>
<dbReference type="InterPro" id="IPR027417">
    <property type="entry name" value="P-loop_NTPase"/>
</dbReference>
<dbReference type="NCBIfam" id="TIGR01448">
    <property type="entry name" value="recD_rel"/>
    <property type="match status" value="1"/>
</dbReference>
<dbReference type="InterPro" id="IPR027785">
    <property type="entry name" value="UvrD-like_helicase_C"/>
</dbReference>
<keyword evidence="3" id="KW-0378">Hydrolase</keyword>
<dbReference type="Pfam" id="PF13245">
    <property type="entry name" value="AAA_19"/>
    <property type="match status" value="1"/>
</dbReference>
<feature type="domain" description="AAA+ ATPase" evidence="4">
    <location>
        <begin position="339"/>
        <end position="482"/>
    </location>
</feature>
<dbReference type="SMART" id="SM00382">
    <property type="entry name" value="AAA"/>
    <property type="match status" value="1"/>
</dbReference>
<protein>
    <recommendedName>
        <fullName evidence="3">ATP-dependent RecD2 DNA helicase</fullName>
        <ecNumber evidence="3">5.6.2.3</ecNumber>
    </recommendedName>
    <alternativeName>
        <fullName evidence="3">DNA 5'-3' helicase subunit RecD2</fullName>
    </alternativeName>
</protein>
<dbReference type="Gene3D" id="1.10.150.20">
    <property type="entry name" value="5' to 3' exonuclease, C-terminal subdomain"/>
    <property type="match status" value="1"/>
</dbReference>
<evidence type="ECO:0000256" key="2">
    <source>
        <dbReference type="ARBA" id="ARBA00022840"/>
    </source>
</evidence>
<dbReference type="GO" id="GO:0016787">
    <property type="term" value="F:hydrolase activity"/>
    <property type="evidence" value="ECO:0007669"/>
    <property type="project" value="UniProtKB-KW"/>
</dbReference>
<dbReference type="InterPro" id="IPR041451">
    <property type="entry name" value="RecD2_SH13"/>
</dbReference>
<keyword evidence="3" id="KW-0413">Isomerase</keyword>
<dbReference type="CDD" id="cd18809">
    <property type="entry name" value="SF1_C_RecD"/>
    <property type="match status" value="1"/>
</dbReference>
<dbReference type="Gene3D" id="3.40.50.300">
    <property type="entry name" value="P-loop containing nucleotide triphosphate hydrolases"/>
    <property type="match status" value="2"/>
</dbReference>
<comment type="caution">
    <text evidence="5">The sequence shown here is derived from an EMBL/GenBank/DDBJ whole genome shotgun (WGS) entry which is preliminary data.</text>
</comment>
<dbReference type="Pfam" id="PF14490">
    <property type="entry name" value="HHH_RecD2"/>
    <property type="match status" value="1"/>
</dbReference>
<evidence type="ECO:0000313" key="6">
    <source>
        <dbReference type="Proteomes" id="UP000759273"/>
    </source>
</evidence>
<evidence type="ECO:0000256" key="3">
    <source>
        <dbReference type="HAMAP-Rule" id="MF_01488"/>
    </source>
</evidence>